<accession>A0AAV9JRI6</accession>
<evidence type="ECO:0000313" key="2">
    <source>
        <dbReference type="EMBL" id="KAK4548251.1"/>
    </source>
</evidence>
<protein>
    <submittedName>
        <fullName evidence="2">Uncharacterized protein</fullName>
    </submittedName>
</protein>
<feature type="region of interest" description="Disordered" evidence="1">
    <location>
        <begin position="1"/>
        <end position="58"/>
    </location>
</feature>
<evidence type="ECO:0000256" key="1">
    <source>
        <dbReference type="SAM" id="MobiDB-lite"/>
    </source>
</evidence>
<evidence type="ECO:0000313" key="3">
    <source>
        <dbReference type="Proteomes" id="UP001324427"/>
    </source>
</evidence>
<reference evidence="2 3" key="1">
    <citation type="submission" date="2021-11" db="EMBL/GenBank/DDBJ databases">
        <title>Black yeast isolated from Biological Soil Crust.</title>
        <authorList>
            <person name="Kurbessoian T."/>
        </authorList>
    </citation>
    <scope>NUCLEOTIDE SEQUENCE [LARGE SCALE GENOMIC DNA]</scope>
    <source>
        <strain evidence="2 3">CCFEE 5522</strain>
    </source>
</reference>
<dbReference type="AlphaFoldDB" id="A0AAV9JRI6"/>
<proteinExistence type="predicted"/>
<dbReference type="EMBL" id="JAVFHQ010000008">
    <property type="protein sequence ID" value="KAK4548251.1"/>
    <property type="molecule type" value="Genomic_DNA"/>
</dbReference>
<keyword evidence="3" id="KW-1185">Reference proteome</keyword>
<gene>
    <name evidence="2" type="ORF">LTR36_010121</name>
</gene>
<sequence>MTNEYAEESESYDGDSAMESEPEGDSESYWGVPEKAATSGRAGAIGEGNMPTSSADTASEARYSATFNLGVVEGIMRITGVPANDKQHSCSMAYRWRGRETGEGEIQLGSDQRSYDLTFTEYGTRLEGVFGGCVERTGFTGMKVRAGGNQQGSSAGMWGGFSGASYEAERVGRWH</sequence>
<organism evidence="2 3">
    <name type="scientific">Oleoguttula mirabilis</name>
    <dbReference type="NCBI Taxonomy" id="1507867"/>
    <lineage>
        <taxon>Eukaryota</taxon>
        <taxon>Fungi</taxon>
        <taxon>Dikarya</taxon>
        <taxon>Ascomycota</taxon>
        <taxon>Pezizomycotina</taxon>
        <taxon>Dothideomycetes</taxon>
        <taxon>Dothideomycetidae</taxon>
        <taxon>Mycosphaerellales</taxon>
        <taxon>Teratosphaeriaceae</taxon>
        <taxon>Oleoguttula</taxon>
    </lineage>
</organism>
<dbReference type="Proteomes" id="UP001324427">
    <property type="component" value="Unassembled WGS sequence"/>
</dbReference>
<comment type="caution">
    <text evidence="2">The sequence shown here is derived from an EMBL/GenBank/DDBJ whole genome shotgun (WGS) entry which is preliminary data.</text>
</comment>
<feature type="compositionally biased region" description="Acidic residues" evidence="1">
    <location>
        <begin position="1"/>
        <end position="26"/>
    </location>
</feature>
<name>A0AAV9JRI6_9PEZI</name>